<dbReference type="EMBL" id="JANBUN010000353">
    <property type="protein sequence ID" value="KAJ2804465.1"/>
    <property type="molecule type" value="Genomic_DNA"/>
</dbReference>
<dbReference type="Proteomes" id="UP001140087">
    <property type="component" value="Unassembled WGS sequence"/>
</dbReference>
<comment type="caution">
    <text evidence="1">The sequence shown here is derived from an EMBL/GenBank/DDBJ whole genome shotgun (WGS) entry which is preliminary data.</text>
</comment>
<evidence type="ECO:0000313" key="2">
    <source>
        <dbReference type="Proteomes" id="UP001140087"/>
    </source>
</evidence>
<reference evidence="1" key="1">
    <citation type="submission" date="2022-07" db="EMBL/GenBank/DDBJ databases">
        <title>Phylogenomic reconstructions and comparative analyses of Kickxellomycotina fungi.</title>
        <authorList>
            <person name="Reynolds N.K."/>
            <person name="Stajich J.E."/>
            <person name="Barry K."/>
            <person name="Grigoriev I.V."/>
            <person name="Crous P."/>
            <person name="Smith M.E."/>
        </authorList>
    </citation>
    <scope>NUCLEOTIDE SEQUENCE</scope>
    <source>
        <strain evidence="1">BCRC 34780</strain>
    </source>
</reference>
<organism evidence="1 2">
    <name type="scientific">Coemansia helicoidea</name>
    <dbReference type="NCBI Taxonomy" id="1286919"/>
    <lineage>
        <taxon>Eukaryota</taxon>
        <taxon>Fungi</taxon>
        <taxon>Fungi incertae sedis</taxon>
        <taxon>Zoopagomycota</taxon>
        <taxon>Kickxellomycotina</taxon>
        <taxon>Kickxellomycetes</taxon>
        <taxon>Kickxellales</taxon>
        <taxon>Kickxellaceae</taxon>
        <taxon>Coemansia</taxon>
    </lineage>
</organism>
<evidence type="ECO:0000313" key="1">
    <source>
        <dbReference type="EMBL" id="KAJ2804465.1"/>
    </source>
</evidence>
<accession>A0ACC1LAU2</accession>
<sequence>MRRTRAAHAALVLARVLLATSPAYIHPDEFFQAPEIAAGDILGVDVLRTWEFAPLAPVRSIAPIYLYAGTPLALLRAAGWLLQRLGGWRLELTPWRLVCVSRAFMAVASLAVDACLVRAVRRLNPGARMQATMLLLASSHCLAVLCCHTFANAFAAIVLAACLDLLSLIEARCVRRAAGSVALPCAALGAALALGAFTHLTFGAFALPLGVAAAAMLARYARRGLLAAAGGGAAAALGLMTADRLYYGSSTPTVLNNLRYNSSRSNLAAHGIHPWYMHLAVSLPVLFGPLALLAAAKAWCWARAPASWSRTSYLSAAAAGSVVVGLAALSAVPHQEPRFLIPALPGLVLCTWRWHRLALARFWYLWVAFNVVLAVAFGVVHQAGVVPVLGYVSSTSVLPAVDCRSVPSAPAHAVCAAATGSTHASTAAGTGPPRVRTRVLFVSTYMAPRHLLAQPVAPDALQARVELHDLVGMDDGEIRREIGRSVHVSCSLLRQSNGGELVVRQTQPGRFERTLVVLPASTDMARIEPPDAAAGYELVPLYSYRPHVDFDDIAAVLRQPWQRARLGVFAVCANAPS</sequence>
<keyword evidence="2" id="KW-1185">Reference proteome</keyword>
<keyword evidence="1" id="KW-0328">Glycosyltransferase</keyword>
<gene>
    <name evidence="1" type="primary">SMP3</name>
    <name evidence="1" type="ORF">H4R21_001632</name>
</gene>
<keyword evidence="1" id="KW-0808">Transferase</keyword>
<name>A0ACC1LAU2_9FUNG</name>
<proteinExistence type="predicted"/>
<protein>
    <submittedName>
        <fullName evidence="1">Alpha 1,2 mannosyltransferase</fullName>
    </submittedName>
</protein>